<evidence type="ECO:0000313" key="2">
    <source>
        <dbReference type="Proteomes" id="UP000245489"/>
    </source>
</evidence>
<gene>
    <name evidence="1" type="ORF">LV89_03389</name>
</gene>
<sequence length="61" mass="7235">MITPNQVIESFQNLPNNTSVEEMIERILVLEQIETARQQSRNGQVYSNNEVKAFVREWRKK</sequence>
<dbReference type="EMBL" id="QGGO01000019">
    <property type="protein sequence ID" value="PWK22677.1"/>
    <property type="molecule type" value="Genomic_DNA"/>
</dbReference>
<dbReference type="RefSeq" id="WP_109744086.1">
    <property type="nucleotide sequence ID" value="NZ_QGGO01000019.1"/>
</dbReference>
<evidence type="ECO:0000313" key="1">
    <source>
        <dbReference type="EMBL" id="PWK22677.1"/>
    </source>
</evidence>
<accession>A0A316DWD9</accession>
<evidence type="ECO:0008006" key="3">
    <source>
        <dbReference type="Google" id="ProtNLM"/>
    </source>
</evidence>
<dbReference type="AlphaFoldDB" id="A0A316DWD9"/>
<reference evidence="1 2" key="1">
    <citation type="submission" date="2018-05" db="EMBL/GenBank/DDBJ databases">
        <title>Genomic Encyclopedia of Archaeal and Bacterial Type Strains, Phase II (KMG-II): from individual species to whole genera.</title>
        <authorList>
            <person name="Goeker M."/>
        </authorList>
    </citation>
    <scope>NUCLEOTIDE SEQUENCE [LARGE SCALE GENOMIC DNA]</scope>
    <source>
        <strain evidence="1 2">DSM 22214</strain>
    </source>
</reference>
<comment type="caution">
    <text evidence="1">The sequence shown here is derived from an EMBL/GenBank/DDBJ whole genome shotgun (WGS) entry which is preliminary data.</text>
</comment>
<organism evidence="1 2">
    <name type="scientific">Arcicella aurantiaca</name>
    <dbReference type="NCBI Taxonomy" id="591202"/>
    <lineage>
        <taxon>Bacteria</taxon>
        <taxon>Pseudomonadati</taxon>
        <taxon>Bacteroidota</taxon>
        <taxon>Cytophagia</taxon>
        <taxon>Cytophagales</taxon>
        <taxon>Flectobacillaceae</taxon>
        <taxon>Arcicella</taxon>
    </lineage>
</organism>
<dbReference type="OrthoDB" id="799583at2"/>
<keyword evidence="2" id="KW-1185">Reference proteome</keyword>
<protein>
    <recommendedName>
        <fullName evidence="3">Addiction module component</fullName>
    </recommendedName>
</protein>
<dbReference type="Proteomes" id="UP000245489">
    <property type="component" value="Unassembled WGS sequence"/>
</dbReference>
<name>A0A316DWD9_9BACT</name>
<proteinExistence type="predicted"/>